<dbReference type="EMBL" id="QEAN01000433">
    <property type="protein sequence ID" value="TPX37306.1"/>
    <property type="molecule type" value="Genomic_DNA"/>
</dbReference>
<dbReference type="VEuPathDB" id="FungiDB:SeMB42_g06952"/>
<evidence type="ECO:0000259" key="1">
    <source>
        <dbReference type="Pfam" id="PF20500"/>
    </source>
</evidence>
<proteinExistence type="predicted"/>
<dbReference type="InterPro" id="IPR046804">
    <property type="entry name" value="DNA-PKcs_N"/>
</dbReference>
<evidence type="ECO:0000313" key="3">
    <source>
        <dbReference type="EMBL" id="TPX40496.1"/>
    </source>
</evidence>
<evidence type="ECO:0000313" key="5">
    <source>
        <dbReference type="Proteomes" id="UP000320475"/>
    </source>
</evidence>
<keyword evidence="4" id="KW-1185">Reference proteome</keyword>
<dbReference type="InterPro" id="IPR011989">
    <property type="entry name" value="ARM-like"/>
</dbReference>
<dbReference type="InterPro" id="IPR016024">
    <property type="entry name" value="ARM-type_fold"/>
</dbReference>
<protein>
    <recommendedName>
        <fullName evidence="1">DNA-PKcs N-terminal domain-containing protein</fullName>
    </recommendedName>
</protein>
<evidence type="ECO:0000313" key="4">
    <source>
        <dbReference type="Proteomes" id="UP000317494"/>
    </source>
</evidence>
<accession>A0A507CGW8</accession>
<dbReference type="STRING" id="286115.A0A507CGW8"/>
<sequence>MEHIRECMRALMDIVNEANDEKVGYALSYLENVEAIISNLQTSDLILTRSIVLDRQAGVTAFTLKAAGKGKFLADECVKALALLKNYIYKLGNDIGPFSDHVQGTAVGLLDYDPASAKIKQGAAEVLMAIVDVSKPLSRERPMINLFETLTYTLQTLKAASPATVTSAVIEVMGLIIGRFPHLIAEAAAKAFATSILARTRDGKHKNFIAQGVLSAFKYLLYAYPDYDTPGDKKRLWDLTKQALEATDEKRMGYARAGLNIIGAHAKSFASFISPNFHGIFDAIVKWARHPNSETQNSASYALEGFIDFAARELSNQEHDGAERKTKTIFLIKRFERILSENPLGDNSTKHAVEKLQSKALEAFGKLFATAQSFDSATATSYRALVWESYQKYVATLLQ</sequence>
<dbReference type="Gene3D" id="1.25.10.10">
    <property type="entry name" value="Leucine-rich Repeat Variant"/>
    <property type="match status" value="1"/>
</dbReference>
<dbReference type="Proteomes" id="UP000317494">
    <property type="component" value="Unassembled WGS sequence"/>
</dbReference>
<name>A0A507CGW8_9FUNG</name>
<dbReference type="Proteomes" id="UP000320475">
    <property type="component" value="Unassembled WGS sequence"/>
</dbReference>
<gene>
    <name evidence="3" type="ORF">SeLEV6574_g06596</name>
    <name evidence="2" type="ORF">SeMB42_g06952</name>
</gene>
<reference evidence="4 5" key="1">
    <citation type="journal article" date="2019" name="Sci. Rep.">
        <title>Comparative genomics of chytrid fungi reveal insights into the obligate biotrophic and pathogenic lifestyle of Synchytrium endobioticum.</title>
        <authorList>
            <person name="van de Vossenberg B.T.L.H."/>
            <person name="Warris S."/>
            <person name="Nguyen H.D.T."/>
            <person name="van Gent-Pelzer M.P.E."/>
            <person name="Joly D.L."/>
            <person name="van de Geest H.C."/>
            <person name="Bonants P.J.M."/>
            <person name="Smith D.S."/>
            <person name="Levesque C.A."/>
            <person name="van der Lee T.A.J."/>
        </authorList>
    </citation>
    <scope>NUCLEOTIDE SEQUENCE [LARGE SCALE GENOMIC DNA]</scope>
    <source>
        <strain evidence="3 5">LEV6574</strain>
        <strain evidence="2 4">MB42</strain>
    </source>
</reference>
<organism evidence="2 4">
    <name type="scientific">Synchytrium endobioticum</name>
    <dbReference type="NCBI Taxonomy" id="286115"/>
    <lineage>
        <taxon>Eukaryota</taxon>
        <taxon>Fungi</taxon>
        <taxon>Fungi incertae sedis</taxon>
        <taxon>Chytridiomycota</taxon>
        <taxon>Chytridiomycota incertae sedis</taxon>
        <taxon>Chytridiomycetes</taxon>
        <taxon>Synchytriales</taxon>
        <taxon>Synchytriaceae</taxon>
        <taxon>Synchytrium</taxon>
    </lineage>
</organism>
<dbReference type="EMBL" id="QEAM01000385">
    <property type="protein sequence ID" value="TPX40496.1"/>
    <property type="molecule type" value="Genomic_DNA"/>
</dbReference>
<dbReference type="AlphaFoldDB" id="A0A507CGW8"/>
<comment type="caution">
    <text evidence="2">The sequence shown here is derived from an EMBL/GenBank/DDBJ whole genome shotgun (WGS) entry which is preliminary data.</text>
</comment>
<dbReference type="SUPFAM" id="SSF48371">
    <property type="entry name" value="ARM repeat"/>
    <property type="match status" value="1"/>
</dbReference>
<feature type="domain" description="DNA-PKcs N-terminal" evidence="1">
    <location>
        <begin position="47"/>
        <end position="342"/>
    </location>
</feature>
<dbReference type="Pfam" id="PF20500">
    <property type="entry name" value="DNA-PKcs_N"/>
    <property type="match status" value="1"/>
</dbReference>
<evidence type="ECO:0000313" key="2">
    <source>
        <dbReference type="EMBL" id="TPX37306.1"/>
    </source>
</evidence>